<dbReference type="InterPro" id="IPR013656">
    <property type="entry name" value="PAS_4"/>
</dbReference>
<dbReference type="PANTHER" id="PTHR43065">
    <property type="entry name" value="SENSOR HISTIDINE KINASE"/>
    <property type="match status" value="1"/>
</dbReference>
<dbReference type="Pfam" id="PF02518">
    <property type="entry name" value="HATPase_c"/>
    <property type="match status" value="1"/>
</dbReference>
<dbReference type="Gene3D" id="1.10.287.130">
    <property type="match status" value="1"/>
</dbReference>
<dbReference type="Pfam" id="PF08447">
    <property type="entry name" value="PAS_3"/>
    <property type="match status" value="1"/>
</dbReference>
<dbReference type="SMART" id="SM00086">
    <property type="entry name" value="PAC"/>
    <property type="match status" value="1"/>
</dbReference>
<accession>A0A5K7YT62</accession>
<evidence type="ECO:0000259" key="8">
    <source>
        <dbReference type="PROSITE" id="PS50110"/>
    </source>
</evidence>
<dbReference type="KEGG" id="dalk:DSCA_55150"/>
<dbReference type="InterPro" id="IPR013655">
    <property type="entry name" value="PAS_fold_3"/>
</dbReference>
<dbReference type="EC" id="2.7.13.3" evidence="2"/>
<feature type="domain" description="PAC" evidence="10">
    <location>
        <begin position="340"/>
        <end position="396"/>
    </location>
</feature>
<dbReference type="PANTHER" id="PTHR43065:SF42">
    <property type="entry name" value="TWO-COMPONENT SENSOR PPRA"/>
    <property type="match status" value="1"/>
</dbReference>
<dbReference type="Gene3D" id="3.40.50.2300">
    <property type="match status" value="1"/>
</dbReference>
<dbReference type="InterPro" id="IPR005467">
    <property type="entry name" value="His_kinase_dom"/>
</dbReference>
<evidence type="ECO:0000256" key="2">
    <source>
        <dbReference type="ARBA" id="ARBA00012438"/>
    </source>
</evidence>
<organism evidence="11 12">
    <name type="scientific">Desulfosarcina alkanivorans</name>
    <dbReference type="NCBI Taxonomy" id="571177"/>
    <lineage>
        <taxon>Bacteria</taxon>
        <taxon>Pseudomonadati</taxon>
        <taxon>Thermodesulfobacteriota</taxon>
        <taxon>Desulfobacteria</taxon>
        <taxon>Desulfobacterales</taxon>
        <taxon>Desulfosarcinaceae</taxon>
        <taxon>Desulfosarcina</taxon>
    </lineage>
</organism>
<dbReference type="InterPro" id="IPR035965">
    <property type="entry name" value="PAS-like_dom_sf"/>
</dbReference>
<dbReference type="OrthoDB" id="5416228at2"/>
<dbReference type="SMART" id="SM00387">
    <property type="entry name" value="HATPase_c"/>
    <property type="match status" value="1"/>
</dbReference>
<evidence type="ECO:0000256" key="1">
    <source>
        <dbReference type="ARBA" id="ARBA00000085"/>
    </source>
</evidence>
<keyword evidence="3 4" id="KW-0597">Phosphoprotein</keyword>
<feature type="coiled-coil region" evidence="5">
    <location>
        <begin position="116"/>
        <end position="153"/>
    </location>
</feature>
<dbReference type="SMART" id="SM00448">
    <property type="entry name" value="REC"/>
    <property type="match status" value="1"/>
</dbReference>
<evidence type="ECO:0000313" key="12">
    <source>
        <dbReference type="Proteomes" id="UP000427906"/>
    </source>
</evidence>
<feature type="transmembrane region" description="Helical" evidence="6">
    <location>
        <begin position="6"/>
        <end position="27"/>
    </location>
</feature>
<dbReference type="SUPFAM" id="SSF55874">
    <property type="entry name" value="ATPase domain of HSP90 chaperone/DNA topoisomerase II/histidine kinase"/>
    <property type="match status" value="1"/>
</dbReference>
<dbReference type="PROSITE" id="PS50112">
    <property type="entry name" value="PAS"/>
    <property type="match status" value="1"/>
</dbReference>
<sequence>MKIINILMPASYWLLAVIWLAILVFCLQRIVVPKGKSRLFATLMVVLALEAFRTFFESVYFGTLRTAQVGILPAGVYEYLILPENTIWPKIFNLLAGITILFILTRRFIPQEIAFWEDQQQRIRQLEASVQEVRRAESTLRESEERYSVMIRQTGQMLYDHDIETGRIRWHGAVTEITGYSEEEIAALDISGMEAHIHPEHRQNTMAALSKAMNDGLPFTLEYQFRKKDGSYRWVEDNGVFLNAGNGPPVRVLGTVKDIEDLSRRRENEELLRKYEQIVSASNDFLALVNKDYRYEAANNSYFEFFRLPPGKIVGQQVSSVLGQALFDKKIRPHMHRAFTGETVRFMSTFDSPVYGPKTLDVCYSPYFGEDNTVKGIVVGARDVTEARKLEKQLQQAQKMEAIGQLAGGIAHDFNNILGAIVGYAELSRYAPSAPPKVREYTDRILQACERAKNLVGQILTFSRRSSSEKAPIDIGIVVREALELIRASTPTSITIQHQVPLQAAIVMANENQIHQVVMNLCTNAVHALEADGGVIDVELEPFVIGPADGTTVSPQKGEKGLKLTVSDSGQGIDPEIKERIFDPYFTTKTVGKGTGLGLSTVMGIVNDHGGTIAVESVPGEGTRFTIWLPMIDSTARKTEAAPPALPDGNESILLVDDEKSLVEIGRHYLERLGYDVETHMNPQDALEAFRTRPERYDLVISDMNMPGMTGKHLAMEIRKIRPGIPIIMCTGFSHHLSEHDLERLSINALLMKPVGIEKLAGAVRRALT</sequence>
<keyword evidence="6" id="KW-0812">Transmembrane</keyword>
<proteinExistence type="predicted"/>
<dbReference type="RefSeq" id="WP_155319397.1">
    <property type="nucleotide sequence ID" value="NZ_AP021874.1"/>
</dbReference>
<comment type="catalytic activity">
    <reaction evidence="1">
        <text>ATP + protein L-histidine = ADP + protein N-phospho-L-histidine.</text>
        <dbReference type="EC" id="2.7.13.3"/>
    </reaction>
</comment>
<evidence type="ECO:0000256" key="6">
    <source>
        <dbReference type="SAM" id="Phobius"/>
    </source>
</evidence>
<dbReference type="Proteomes" id="UP000427906">
    <property type="component" value="Chromosome"/>
</dbReference>
<feature type="domain" description="Response regulatory" evidence="8">
    <location>
        <begin position="652"/>
        <end position="768"/>
    </location>
</feature>
<dbReference type="EMBL" id="AP021874">
    <property type="protein sequence ID" value="BBO71585.1"/>
    <property type="molecule type" value="Genomic_DNA"/>
</dbReference>
<feature type="domain" description="PAS" evidence="9">
    <location>
        <begin position="143"/>
        <end position="216"/>
    </location>
</feature>
<keyword evidence="5" id="KW-0175">Coiled coil</keyword>
<dbReference type="Gene3D" id="3.30.565.10">
    <property type="entry name" value="Histidine kinase-like ATPase, C-terminal domain"/>
    <property type="match status" value="1"/>
</dbReference>
<dbReference type="SUPFAM" id="SSF52172">
    <property type="entry name" value="CheY-like"/>
    <property type="match status" value="1"/>
</dbReference>
<dbReference type="CDD" id="cd00156">
    <property type="entry name" value="REC"/>
    <property type="match status" value="1"/>
</dbReference>
<protein>
    <recommendedName>
        <fullName evidence="2">histidine kinase</fullName>
        <ecNumber evidence="2">2.7.13.3</ecNumber>
    </recommendedName>
</protein>
<dbReference type="InterPro" id="IPR001789">
    <property type="entry name" value="Sig_transdc_resp-reg_receiver"/>
</dbReference>
<evidence type="ECO:0000256" key="5">
    <source>
        <dbReference type="SAM" id="Coils"/>
    </source>
</evidence>
<gene>
    <name evidence="11" type="ORF">DSCA_55150</name>
</gene>
<dbReference type="InterPro" id="IPR011006">
    <property type="entry name" value="CheY-like_superfamily"/>
</dbReference>
<reference evidence="11 12" key="1">
    <citation type="submission" date="2019-11" db="EMBL/GenBank/DDBJ databases">
        <title>Comparative genomics of hydrocarbon-degrading Desulfosarcina strains.</title>
        <authorList>
            <person name="Watanabe M."/>
            <person name="Kojima H."/>
            <person name="Fukui M."/>
        </authorList>
    </citation>
    <scope>NUCLEOTIDE SEQUENCE [LARGE SCALE GENOMIC DNA]</scope>
    <source>
        <strain evidence="11 12">PL12</strain>
    </source>
</reference>
<dbReference type="GO" id="GO:0000155">
    <property type="term" value="F:phosphorelay sensor kinase activity"/>
    <property type="evidence" value="ECO:0007669"/>
    <property type="project" value="InterPro"/>
</dbReference>
<keyword evidence="6" id="KW-1133">Transmembrane helix</keyword>
<dbReference type="CDD" id="cd00130">
    <property type="entry name" value="PAS"/>
    <property type="match status" value="1"/>
</dbReference>
<dbReference type="InterPro" id="IPR004358">
    <property type="entry name" value="Sig_transdc_His_kin-like_C"/>
</dbReference>
<evidence type="ECO:0000256" key="4">
    <source>
        <dbReference type="PROSITE-ProRule" id="PRU00169"/>
    </source>
</evidence>
<dbReference type="Pfam" id="PF08448">
    <property type="entry name" value="PAS_4"/>
    <property type="match status" value="1"/>
</dbReference>
<dbReference type="CDD" id="cd00082">
    <property type="entry name" value="HisKA"/>
    <property type="match status" value="1"/>
</dbReference>
<dbReference type="InterPro" id="IPR000014">
    <property type="entry name" value="PAS"/>
</dbReference>
<feature type="transmembrane region" description="Helical" evidence="6">
    <location>
        <begin position="39"/>
        <end position="56"/>
    </location>
</feature>
<evidence type="ECO:0000256" key="3">
    <source>
        <dbReference type="ARBA" id="ARBA00022553"/>
    </source>
</evidence>
<dbReference type="SMART" id="SM00388">
    <property type="entry name" value="HisKA"/>
    <property type="match status" value="1"/>
</dbReference>
<name>A0A5K7YT62_9BACT</name>
<evidence type="ECO:0000259" key="9">
    <source>
        <dbReference type="PROSITE" id="PS50112"/>
    </source>
</evidence>
<dbReference type="AlphaFoldDB" id="A0A5K7YT62"/>
<feature type="modified residue" description="4-aspartylphosphate" evidence="4">
    <location>
        <position position="703"/>
    </location>
</feature>
<dbReference type="InterPro" id="IPR003661">
    <property type="entry name" value="HisK_dim/P_dom"/>
</dbReference>
<keyword evidence="6" id="KW-0472">Membrane</keyword>
<evidence type="ECO:0000313" key="11">
    <source>
        <dbReference type="EMBL" id="BBO71585.1"/>
    </source>
</evidence>
<dbReference type="PROSITE" id="PS50113">
    <property type="entry name" value="PAC"/>
    <property type="match status" value="2"/>
</dbReference>
<dbReference type="Pfam" id="PF00512">
    <property type="entry name" value="HisKA"/>
    <property type="match status" value="1"/>
</dbReference>
<dbReference type="InterPro" id="IPR001610">
    <property type="entry name" value="PAC"/>
</dbReference>
<dbReference type="InterPro" id="IPR003594">
    <property type="entry name" value="HATPase_dom"/>
</dbReference>
<dbReference type="InterPro" id="IPR036890">
    <property type="entry name" value="HATPase_C_sf"/>
</dbReference>
<dbReference type="SUPFAM" id="SSF55785">
    <property type="entry name" value="PYP-like sensor domain (PAS domain)"/>
    <property type="match status" value="2"/>
</dbReference>
<dbReference type="PROSITE" id="PS50110">
    <property type="entry name" value="RESPONSE_REGULATORY"/>
    <property type="match status" value="1"/>
</dbReference>
<dbReference type="Gene3D" id="3.30.450.20">
    <property type="entry name" value="PAS domain"/>
    <property type="match status" value="2"/>
</dbReference>
<dbReference type="SUPFAM" id="SSF47384">
    <property type="entry name" value="Homodimeric domain of signal transducing histidine kinase"/>
    <property type="match status" value="1"/>
</dbReference>
<dbReference type="NCBIfam" id="TIGR00229">
    <property type="entry name" value="sensory_box"/>
    <property type="match status" value="1"/>
</dbReference>
<dbReference type="Pfam" id="PF00072">
    <property type="entry name" value="Response_reg"/>
    <property type="match status" value="1"/>
</dbReference>
<feature type="domain" description="Histidine kinase" evidence="7">
    <location>
        <begin position="409"/>
        <end position="633"/>
    </location>
</feature>
<dbReference type="PROSITE" id="PS50109">
    <property type="entry name" value="HIS_KIN"/>
    <property type="match status" value="1"/>
</dbReference>
<dbReference type="PRINTS" id="PR00344">
    <property type="entry name" value="BCTRLSENSOR"/>
</dbReference>
<keyword evidence="12" id="KW-1185">Reference proteome</keyword>
<evidence type="ECO:0000259" key="7">
    <source>
        <dbReference type="PROSITE" id="PS50109"/>
    </source>
</evidence>
<evidence type="ECO:0000259" key="10">
    <source>
        <dbReference type="PROSITE" id="PS50113"/>
    </source>
</evidence>
<dbReference type="SMART" id="SM00091">
    <property type="entry name" value="PAS"/>
    <property type="match status" value="2"/>
</dbReference>
<dbReference type="InterPro" id="IPR000700">
    <property type="entry name" value="PAS-assoc_C"/>
</dbReference>
<feature type="domain" description="PAC" evidence="10">
    <location>
        <begin position="219"/>
        <end position="274"/>
    </location>
</feature>
<dbReference type="InterPro" id="IPR036097">
    <property type="entry name" value="HisK_dim/P_sf"/>
</dbReference>